<gene>
    <name evidence="1" type="ORF">IAE60_15240</name>
</gene>
<dbReference type="AlphaFoldDB" id="A0A7G9TAY4"/>
<name>A0A7G9TAY4_PSEMX</name>
<dbReference type="GeneID" id="81472340"/>
<accession>A0A7G9TAY4</accession>
<dbReference type="Pfam" id="PF13365">
    <property type="entry name" value="Trypsin_2"/>
    <property type="match status" value="1"/>
</dbReference>
<dbReference type="Gene3D" id="2.40.10.10">
    <property type="entry name" value="Trypsin-like serine proteases"/>
    <property type="match status" value="2"/>
</dbReference>
<organism evidence="1 2">
    <name type="scientific">Pseudoxanthomonas mexicana</name>
    <dbReference type="NCBI Taxonomy" id="128785"/>
    <lineage>
        <taxon>Bacteria</taxon>
        <taxon>Pseudomonadati</taxon>
        <taxon>Pseudomonadota</taxon>
        <taxon>Gammaproteobacteria</taxon>
        <taxon>Lysobacterales</taxon>
        <taxon>Lysobacteraceae</taxon>
        <taxon>Pseudoxanthomonas</taxon>
    </lineage>
</organism>
<dbReference type="InterPro" id="IPR043504">
    <property type="entry name" value="Peptidase_S1_PA_chymotrypsin"/>
</dbReference>
<evidence type="ECO:0000313" key="2">
    <source>
        <dbReference type="Proteomes" id="UP000515838"/>
    </source>
</evidence>
<dbReference type="Proteomes" id="UP000515838">
    <property type="component" value="Chromosome"/>
</dbReference>
<sequence length="229" mass="25530">MITSNVYNRVFFIKAADYGTAFAIDHNDKQYLVTARHLVDSSNQRTIKFFFNRQWVDIEVELIGLGSGETDIAVFRANVLLCTKELFLEPSSKDMAISQDVYFVGYPYKMWTDAGNSMNGRPCPFVKKGILSSAFVGDDGVPRMYVDALNNPGFSGGPIVFQPPSKTDFKVAGIVSKFKIEFEQVIDPDGDHTEMTVAYNTGFLIGYDISKAIEIIDRNPNGLPIPQQV</sequence>
<protein>
    <submittedName>
        <fullName evidence="1">Trypsin-like peptidase domain-containing protein</fullName>
    </submittedName>
</protein>
<dbReference type="InterPro" id="IPR009003">
    <property type="entry name" value="Peptidase_S1_PA"/>
</dbReference>
<dbReference type="RefSeq" id="WP_187572905.1">
    <property type="nucleotide sequence ID" value="NZ_CP060731.1"/>
</dbReference>
<reference evidence="1 2" key="1">
    <citation type="submission" date="2020-08" db="EMBL/GenBank/DDBJ databases">
        <title>Streptomycin Non-resistant strain, P. mexicana.</title>
        <authorList>
            <person name="Ganesh-Kumar S."/>
            <person name="Zhe T."/>
            <person name="Yu Z."/>
            <person name="Min Y."/>
        </authorList>
    </citation>
    <scope>NUCLEOTIDE SEQUENCE [LARGE SCALE GENOMIC DNA]</scope>
    <source>
        <strain evidence="1 2">GTZY2</strain>
    </source>
</reference>
<dbReference type="EMBL" id="CP060731">
    <property type="protein sequence ID" value="QNN77259.1"/>
    <property type="molecule type" value="Genomic_DNA"/>
</dbReference>
<proteinExistence type="predicted"/>
<evidence type="ECO:0000313" key="1">
    <source>
        <dbReference type="EMBL" id="QNN77259.1"/>
    </source>
</evidence>
<dbReference type="SUPFAM" id="SSF50494">
    <property type="entry name" value="Trypsin-like serine proteases"/>
    <property type="match status" value="1"/>
</dbReference>